<dbReference type="InterPro" id="IPR004838">
    <property type="entry name" value="NHTrfase_class1_PyrdxlP-BS"/>
</dbReference>
<dbReference type="PROSITE" id="PS00105">
    <property type="entry name" value="AA_TRANSFER_CLASS_1"/>
    <property type="match status" value="1"/>
</dbReference>
<dbReference type="GO" id="GO:0030170">
    <property type="term" value="F:pyridoxal phosphate binding"/>
    <property type="evidence" value="ECO:0007669"/>
    <property type="project" value="InterPro"/>
</dbReference>
<keyword evidence="3 6" id="KW-0032">Aminotransferase</keyword>
<dbReference type="EC" id="2.6.1.-" evidence="6"/>
<evidence type="ECO:0000256" key="3">
    <source>
        <dbReference type="ARBA" id="ARBA00022576"/>
    </source>
</evidence>
<evidence type="ECO:0000256" key="2">
    <source>
        <dbReference type="ARBA" id="ARBA00007441"/>
    </source>
</evidence>
<dbReference type="Pfam" id="PF00155">
    <property type="entry name" value="Aminotran_1_2"/>
    <property type="match status" value="1"/>
</dbReference>
<dbReference type="PANTHER" id="PTHR46383:SF1">
    <property type="entry name" value="ASPARTATE AMINOTRANSFERASE"/>
    <property type="match status" value="1"/>
</dbReference>
<keyword evidence="4 6" id="KW-0808">Transferase</keyword>
<evidence type="ECO:0000313" key="9">
    <source>
        <dbReference type="Proteomes" id="UP000003806"/>
    </source>
</evidence>
<reference evidence="8 9" key="1">
    <citation type="submission" date="2011-11" db="EMBL/GenBank/DDBJ databases">
        <title>The Noncontiguous Finished genome of Jonquetella anthropi DSM 22815.</title>
        <authorList>
            <consortium name="US DOE Joint Genome Institute (JGI-PGF)"/>
            <person name="Lucas S."/>
            <person name="Copeland A."/>
            <person name="Lapidus A."/>
            <person name="Glavina del Rio T."/>
            <person name="Dalin E."/>
            <person name="Tice H."/>
            <person name="Bruce D."/>
            <person name="Goodwin L."/>
            <person name="Pitluck S."/>
            <person name="Peters L."/>
            <person name="Mikhailova N."/>
            <person name="Held B."/>
            <person name="Kyrpides N."/>
            <person name="Mavromatis K."/>
            <person name="Ivanova N."/>
            <person name="Markowitz V."/>
            <person name="Cheng J.-F."/>
            <person name="Hugenholtz P."/>
            <person name="Woyke T."/>
            <person name="Wu D."/>
            <person name="Gronow S."/>
            <person name="Wellnitz S."/>
            <person name="Brambilla E."/>
            <person name="Klenk H.-P."/>
            <person name="Eisen J.A."/>
        </authorList>
    </citation>
    <scope>NUCLEOTIDE SEQUENCE [LARGE SCALE GENOMIC DNA]</scope>
    <source>
        <strain evidence="8 9">DSM 22815</strain>
    </source>
</reference>
<organism evidence="8 9">
    <name type="scientific">Jonquetella anthropi DSM 22815</name>
    <dbReference type="NCBI Taxonomy" id="885272"/>
    <lineage>
        <taxon>Bacteria</taxon>
        <taxon>Thermotogati</taxon>
        <taxon>Synergistota</taxon>
        <taxon>Synergistia</taxon>
        <taxon>Synergistales</taxon>
        <taxon>Dethiosulfovibrionaceae</taxon>
        <taxon>Jonquetella</taxon>
    </lineage>
</organism>
<dbReference type="EMBL" id="CM001376">
    <property type="protein sequence ID" value="EHM13759.1"/>
    <property type="molecule type" value="Genomic_DNA"/>
</dbReference>
<dbReference type="Gene3D" id="3.40.640.10">
    <property type="entry name" value="Type I PLP-dependent aspartate aminotransferase-like (Major domain)"/>
    <property type="match status" value="1"/>
</dbReference>
<dbReference type="eggNOG" id="COG0436">
    <property type="taxonomic scope" value="Bacteria"/>
</dbReference>
<dbReference type="CDD" id="cd00609">
    <property type="entry name" value="AAT_like"/>
    <property type="match status" value="1"/>
</dbReference>
<dbReference type="Proteomes" id="UP000003806">
    <property type="component" value="Chromosome"/>
</dbReference>
<feature type="domain" description="Aminotransferase class I/classII large" evidence="7">
    <location>
        <begin position="31"/>
        <end position="387"/>
    </location>
</feature>
<protein>
    <recommendedName>
        <fullName evidence="6">Aminotransferase</fullName>
        <ecNumber evidence="6">2.6.1.-</ecNumber>
    </recommendedName>
</protein>
<comment type="cofactor">
    <cofactor evidence="1 6">
        <name>pyridoxal 5'-phosphate</name>
        <dbReference type="ChEBI" id="CHEBI:597326"/>
    </cofactor>
</comment>
<keyword evidence="5" id="KW-0663">Pyridoxal phosphate</keyword>
<dbReference type="InterPro" id="IPR015421">
    <property type="entry name" value="PyrdxlP-dep_Trfase_major"/>
</dbReference>
<evidence type="ECO:0000256" key="4">
    <source>
        <dbReference type="ARBA" id="ARBA00022679"/>
    </source>
</evidence>
<dbReference type="PANTHER" id="PTHR46383">
    <property type="entry name" value="ASPARTATE AMINOTRANSFERASE"/>
    <property type="match status" value="1"/>
</dbReference>
<dbReference type="SUPFAM" id="SSF53383">
    <property type="entry name" value="PLP-dependent transferases"/>
    <property type="match status" value="1"/>
</dbReference>
<sequence>MELSKRARNLQPSATLAVSARAAELKRQGRPVISFGAGEPDFDSPDAVKKAGHDAIESGKTHYTPNPGTPELREAVCVDYSHRFGLDYAPSEVLVGSGAKPLIYCALAALLDDGDEVILPVPAWVSYVEQIKLCGGKAVLVETGDTNHLPLADRLEAAVTPRSKCILINSPNNPTGAVYDEETLKAIASLALRHDLVIINDEIYEQLVYEGAYSQIVKTCPEVKDRTINVNGVSKAFAMTGWRIGFALGPAKIIKAMAGIQGHLNSCACSVSQAAALGGLQNAQADVAVMRQAFSARRQLVFDLLAKIPGVSFVRPKGAFYVLVDLKNFLGKRRGDVILTDDAAFCSDLLEYANVAATPGSAFFAPGTMRLSYANSEEDIREGLKRLASYVASLQ</sequence>
<evidence type="ECO:0000256" key="5">
    <source>
        <dbReference type="ARBA" id="ARBA00022898"/>
    </source>
</evidence>
<comment type="similarity">
    <text evidence="2 6">Belongs to the class-I pyridoxal-phosphate-dependent aminotransferase family.</text>
</comment>
<dbReference type="AlphaFoldDB" id="H0UIL4"/>
<dbReference type="InterPro" id="IPR015422">
    <property type="entry name" value="PyrdxlP-dep_Trfase_small"/>
</dbReference>
<dbReference type="FunFam" id="3.40.640.10:FF:000033">
    <property type="entry name" value="Aspartate aminotransferase"/>
    <property type="match status" value="1"/>
</dbReference>
<dbReference type="InterPro" id="IPR050596">
    <property type="entry name" value="AspAT/PAT-like"/>
</dbReference>
<dbReference type="GO" id="GO:0008483">
    <property type="term" value="F:transaminase activity"/>
    <property type="evidence" value="ECO:0007669"/>
    <property type="project" value="UniProtKB-KW"/>
</dbReference>
<dbReference type="InterPro" id="IPR004839">
    <property type="entry name" value="Aminotransferase_I/II_large"/>
</dbReference>
<evidence type="ECO:0000256" key="6">
    <source>
        <dbReference type="RuleBase" id="RU000481"/>
    </source>
</evidence>
<gene>
    <name evidence="8" type="ORF">JonanDRAFT_1395</name>
</gene>
<evidence type="ECO:0000256" key="1">
    <source>
        <dbReference type="ARBA" id="ARBA00001933"/>
    </source>
</evidence>
<keyword evidence="9" id="KW-1185">Reference proteome</keyword>
<name>H0UIL4_9BACT</name>
<proteinExistence type="inferred from homology"/>
<dbReference type="HOGENOM" id="CLU_017584_4_3_0"/>
<evidence type="ECO:0000259" key="7">
    <source>
        <dbReference type="Pfam" id="PF00155"/>
    </source>
</evidence>
<dbReference type="InterPro" id="IPR015424">
    <property type="entry name" value="PyrdxlP-dep_Trfase"/>
</dbReference>
<evidence type="ECO:0000313" key="8">
    <source>
        <dbReference type="EMBL" id="EHM13759.1"/>
    </source>
</evidence>
<dbReference type="Gene3D" id="3.90.1150.10">
    <property type="entry name" value="Aspartate Aminotransferase, domain 1"/>
    <property type="match status" value="1"/>
</dbReference>
<dbReference type="STRING" id="885272.JonanDRAFT_1395"/>
<dbReference type="GO" id="GO:0006520">
    <property type="term" value="P:amino acid metabolic process"/>
    <property type="evidence" value="ECO:0007669"/>
    <property type="project" value="InterPro"/>
</dbReference>
<accession>H0UIL4</accession>